<keyword evidence="2" id="KW-1185">Reference proteome</keyword>
<dbReference type="Proteomes" id="UP001266305">
    <property type="component" value="Unassembled WGS sequence"/>
</dbReference>
<reference evidence="1 2" key="1">
    <citation type="submission" date="2023-05" db="EMBL/GenBank/DDBJ databases">
        <title>B98-5 Cell Line De Novo Hybrid Assembly: An Optical Mapping Approach.</title>
        <authorList>
            <person name="Kananen K."/>
            <person name="Auerbach J.A."/>
            <person name="Kautto E."/>
            <person name="Blachly J.S."/>
        </authorList>
    </citation>
    <scope>NUCLEOTIDE SEQUENCE [LARGE SCALE GENOMIC DNA]</scope>
    <source>
        <strain evidence="1">B95-8</strain>
        <tissue evidence="1">Cell line</tissue>
    </source>
</reference>
<dbReference type="EMBL" id="JASSZA010000003">
    <property type="protein sequence ID" value="KAK2115355.1"/>
    <property type="molecule type" value="Genomic_DNA"/>
</dbReference>
<comment type="caution">
    <text evidence="1">The sequence shown here is derived from an EMBL/GenBank/DDBJ whole genome shotgun (WGS) entry which is preliminary data.</text>
</comment>
<sequence length="64" mass="6998">MEVMATQAGKSHARLRDGDFVRRLGASCADPEVGVMQAQQWLKAGLVSWTGKGKAESWLEYSNS</sequence>
<name>A0ABQ9W134_SAGOE</name>
<evidence type="ECO:0000313" key="2">
    <source>
        <dbReference type="Proteomes" id="UP001266305"/>
    </source>
</evidence>
<feature type="non-terminal residue" evidence="1">
    <location>
        <position position="64"/>
    </location>
</feature>
<protein>
    <submittedName>
        <fullName evidence="1">Uncharacterized protein</fullName>
    </submittedName>
</protein>
<organism evidence="1 2">
    <name type="scientific">Saguinus oedipus</name>
    <name type="common">Cotton-top tamarin</name>
    <name type="synonym">Oedipomidas oedipus</name>
    <dbReference type="NCBI Taxonomy" id="9490"/>
    <lineage>
        <taxon>Eukaryota</taxon>
        <taxon>Metazoa</taxon>
        <taxon>Chordata</taxon>
        <taxon>Craniata</taxon>
        <taxon>Vertebrata</taxon>
        <taxon>Euteleostomi</taxon>
        <taxon>Mammalia</taxon>
        <taxon>Eutheria</taxon>
        <taxon>Euarchontoglires</taxon>
        <taxon>Primates</taxon>
        <taxon>Haplorrhini</taxon>
        <taxon>Platyrrhini</taxon>
        <taxon>Cebidae</taxon>
        <taxon>Callitrichinae</taxon>
        <taxon>Saguinus</taxon>
    </lineage>
</organism>
<gene>
    <name evidence="1" type="ORF">P7K49_005981</name>
</gene>
<proteinExistence type="predicted"/>
<evidence type="ECO:0000313" key="1">
    <source>
        <dbReference type="EMBL" id="KAK2115355.1"/>
    </source>
</evidence>
<accession>A0ABQ9W134</accession>